<keyword evidence="4 6" id="KW-0928">Hypersensitive response elicitation</keyword>
<organism evidence="8 9">
    <name type="scientific">Phytophthora infestans</name>
    <name type="common">Potato late blight agent</name>
    <name type="synonym">Botrytis infestans</name>
    <dbReference type="NCBI Taxonomy" id="4787"/>
    <lineage>
        <taxon>Eukaryota</taxon>
        <taxon>Sar</taxon>
        <taxon>Stramenopiles</taxon>
        <taxon>Oomycota</taxon>
        <taxon>Peronosporomycetes</taxon>
        <taxon>Peronosporales</taxon>
        <taxon>Peronosporaceae</taxon>
        <taxon>Phytophthora</taxon>
    </lineage>
</organism>
<comment type="subcellular location">
    <subcellularLocation>
        <location evidence="1 6">Secreted</location>
    </subcellularLocation>
</comment>
<accession>A0A8S9TJ49</accession>
<evidence type="ECO:0000313" key="8">
    <source>
        <dbReference type="EMBL" id="KAF4128986.1"/>
    </source>
</evidence>
<keyword evidence="7" id="KW-0732">Signal</keyword>
<keyword evidence="3 6" id="KW-0964">Secreted</keyword>
<proteinExistence type="inferred from homology"/>
<keyword evidence="5 6" id="KW-1015">Disulfide bond</keyword>
<reference evidence="8" key="1">
    <citation type="submission" date="2020-03" db="EMBL/GenBank/DDBJ databases">
        <title>Hybrid Assembly of Korean Phytophthora infestans isolates.</title>
        <authorList>
            <person name="Prokchorchik M."/>
            <person name="Lee Y."/>
            <person name="Seo J."/>
            <person name="Cho J.-H."/>
            <person name="Park Y.-E."/>
            <person name="Jang D.-C."/>
            <person name="Im J.-S."/>
            <person name="Choi J.-G."/>
            <person name="Park H.-J."/>
            <person name="Lee G.-B."/>
            <person name="Lee Y.-G."/>
            <person name="Hong S.-Y."/>
            <person name="Cho K."/>
            <person name="Sohn K.H."/>
        </authorList>
    </citation>
    <scope>NUCLEOTIDE SEQUENCE</scope>
    <source>
        <strain evidence="8">KR_2_A2</strain>
    </source>
</reference>
<comment type="function">
    <text evidence="6">Induces local and distal defense responses (incompatible hypersensitive reaction) in plants from the solanaceae and cruciferae families. Elicits leaf necrosis and causes the accumulation of pathogenesis-related proteins. Might interact with the lipidic molecules of the plasma membrane.</text>
</comment>
<dbReference type="EMBL" id="JAACNO010003025">
    <property type="protein sequence ID" value="KAF4128986.1"/>
    <property type="molecule type" value="Genomic_DNA"/>
</dbReference>
<evidence type="ECO:0000256" key="6">
    <source>
        <dbReference type="RuleBase" id="RU368111"/>
    </source>
</evidence>
<dbReference type="SMART" id="SM01187">
    <property type="entry name" value="Elicitin"/>
    <property type="match status" value="1"/>
</dbReference>
<dbReference type="AlphaFoldDB" id="A0A8S9TJ49"/>
<feature type="signal peptide" evidence="7">
    <location>
        <begin position="1"/>
        <end position="17"/>
    </location>
</feature>
<evidence type="ECO:0000256" key="1">
    <source>
        <dbReference type="ARBA" id="ARBA00004613"/>
    </source>
</evidence>
<protein>
    <recommendedName>
        <fullName evidence="6">Elicitin</fullName>
    </recommendedName>
</protein>
<sequence length="158" mass="15565">MKSTAIVAVALVATTNADLCDVPALIGNVTSPEAVTCLGDSGFDVTMLVAPTSAELAKMCTSTACQSVLSGAEATAPTECTVGSFALYADLITPLKTACSGGSSSGSSTWTTVAFNSTDSDEAAPSCASGSSRSSSSSAKRAVISVGVVLVAVATTFF</sequence>
<feature type="chain" id="PRO_5035713902" description="Elicitin" evidence="7">
    <location>
        <begin position="18"/>
        <end position="158"/>
    </location>
</feature>
<dbReference type="SUPFAM" id="SSF48647">
    <property type="entry name" value="Fungal elicitin"/>
    <property type="match status" value="1"/>
</dbReference>
<dbReference type="GO" id="GO:0052040">
    <property type="term" value="P:symbiont-mediated perturbation of host programmed cell death"/>
    <property type="evidence" value="ECO:0007669"/>
    <property type="project" value="UniProtKB-UniRule"/>
</dbReference>
<evidence type="ECO:0000256" key="7">
    <source>
        <dbReference type="SAM" id="SignalP"/>
    </source>
</evidence>
<name>A0A8S9TJ49_PHYIN</name>
<evidence type="ECO:0000256" key="4">
    <source>
        <dbReference type="ARBA" id="ARBA00022978"/>
    </source>
</evidence>
<dbReference type="Gene3D" id="1.10.239.10">
    <property type="entry name" value="Elicitin domain"/>
    <property type="match status" value="1"/>
</dbReference>
<dbReference type="InterPro" id="IPR002200">
    <property type="entry name" value="Elicitin"/>
</dbReference>
<dbReference type="Proteomes" id="UP000704712">
    <property type="component" value="Unassembled WGS sequence"/>
</dbReference>
<evidence type="ECO:0000256" key="5">
    <source>
        <dbReference type="ARBA" id="ARBA00023157"/>
    </source>
</evidence>
<evidence type="ECO:0000313" key="9">
    <source>
        <dbReference type="Proteomes" id="UP000704712"/>
    </source>
</evidence>
<dbReference type="InterPro" id="IPR036470">
    <property type="entry name" value="Elicitin_sf"/>
</dbReference>
<comment type="similarity">
    <text evidence="2 6">Belongs to the elicitin family.</text>
</comment>
<gene>
    <name evidence="8" type="ORF">GN958_ATG21817</name>
</gene>
<dbReference type="Pfam" id="PF00964">
    <property type="entry name" value="Elicitin"/>
    <property type="match status" value="1"/>
</dbReference>
<evidence type="ECO:0000256" key="3">
    <source>
        <dbReference type="ARBA" id="ARBA00022525"/>
    </source>
</evidence>
<comment type="caution">
    <text evidence="8">The sequence shown here is derived from an EMBL/GenBank/DDBJ whole genome shotgun (WGS) entry which is preliminary data.</text>
</comment>
<evidence type="ECO:0000256" key="2">
    <source>
        <dbReference type="ARBA" id="ARBA00009544"/>
    </source>
</evidence>
<dbReference type="GO" id="GO:0005576">
    <property type="term" value="C:extracellular region"/>
    <property type="evidence" value="ECO:0007669"/>
    <property type="project" value="UniProtKB-SubCell"/>
</dbReference>